<organism evidence="3">
    <name type="scientific">hydrothermal vent metagenome</name>
    <dbReference type="NCBI Taxonomy" id="652676"/>
    <lineage>
        <taxon>unclassified sequences</taxon>
        <taxon>metagenomes</taxon>
        <taxon>ecological metagenomes</taxon>
    </lineage>
</organism>
<dbReference type="AlphaFoldDB" id="A0A1W1EFU5"/>
<dbReference type="GO" id="GO:0015288">
    <property type="term" value="F:porin activity"/>
    <property type="evidence" value="ECO:0007669"/>
    <property type="project" value="TreeGrafter"/>
</dbReference>
<keyword evidence="1" id="KW-0813">Transport</keyword>
<evidence type="ECO:0000256" key="2">
    <source>
        <dbReference type="ARBA" id="ARBA00022729"/>
    </source>
</evidence>
<accession>A0A1W1EFU5</accession>
<keyword evidence="2" id="KW-0732">Signal</keyword>
<proteinExistence type="predicted"/>
<reference evidence="3" key="1">
    <citation type="submission" date="2016-10" db="EMBL/GenBank/DDBJ databases">
        <authorList>
            <person name="de Groot N.N."/>
        </authorList>
    </citation>
    <scope>NUCLEOTIDE SEQUENCE</scope>
</reference>
<gene>
    <name evidence="3" type="ORF">MNB_SV-5-1081</name>
</gene>
<dbReference type="Pfam" id="PF03573">
    <property type="entry name" value="OprD"/>
    <property type="match status" value="1"/>
</dbReference>
<dbReference type="PANTHER" id="PTHR34596:SF2">
    <property type="entry name" value="CHITOPORIN"/>
    <property type="match status" value="1"/>
</dbReference>
<evidence type="ECO:0000256" key="1">
    <source>
        <dbReference type="ARBA" id="ARBA00022448"/>
    </source>
</evidence>
<dbReference type="GO" id="GO:0016020">
    <property type="term" value="C:membrane"/>
    <property type="evidence" value="ECO:0007669"/>
    <property type="project" value="InterPro"/>
</dbReference>
<evidence type="ECO:0008006" key="4">
    <source>
        <dbReference type="Google" id="ProtNLM"/>
    </source>
</evidence>
<dbReference type="SUPFAM" id="SSF56935">
    <property type="entry name" value="Porins"/>
    <property type="match status" value="1"/>
</dbReference>
<dbReference type="PANTHER" id="PTHR34596">
    <property type="entry name" value="CHITOPORIN"/>
    <property type="match status" value="1"/>
</dbReference>
<evidence type="ECO:0000313" key="3">
    <source>
        <dbReference type="EMBL" id="SFZ98890.1"/>
    </source>
</evidence>
<protein>
    <recommendedName>
        <fullName evidence="4">Major outer membrane protein</fullName>
    </recommendedName>
</protein>
<dbReference type="EMBL" id="FPKX01000065">
    <property type="protein sequence ID" value="SFZ98890.1"/>
    <property type="molecule type" value="Genomic_DNA"/>
</dbReference>
<dbReference type="InterPro" id="IPR023614">
    <property type="entry name" value="Porin_dom_sf"/>
</dbReference>
<name>A0A1W1EFU5_9ZZZZ</name>
<dbReference type="InterPro" id="IPR005318">
    <property type="entry name" value="OM_porin_bac"/>
</dbReference>
<sequence>MNKFALITIVAFTSSSFVQADVIHEINDYNTTKTEKVKIKSIRGVLGNYDLEKHSKAQVRAGYINFDQDGSPRTSSYALAGHYHVDSNVWNGMKVNLEAYTVLNVGINQNSANVNGDFFNDNGKSFILISQAYLNGKWGDTEINFGRQILDTPHADSDDIRMMPNYFEAYNISNTDIENTTLSAGFIRQMAGWENGIDASQFVNLGQTLDTKGVDIDGVAYANIGYDGIKDLSLNVWYYNYNDIANVVYADAAYNYKFSKDDNLMLAVQYDASRETGSALLGQQDANTYGISAELTLESIGIHILAAYNQDSGETGAMGLSLGGGPFFTSMEDQTLDAIGAAGSAWIIGTGYHFSAIGIDGLNAGIAYGNFKSKDSNVYESNEIDVVVEYALNDKTSLTAAYASVKFDAGLDENNQALTDYNQFRIITQHYF</sequence>
<dbReference type="Gene3D" id="2.40.160.10">
    <property type="entry name" value="Porin"/>
    <property type="match status" value="1"/>
</dbReference>